<dbReference type="GeneID" id="66070818"/>
<dbReference type="Proteomes" id="UP001049176">
    <property type="component" value="Chromosome 1"/>
</dbReference>
<organism evidence="1 2">
    <name type="scientific">Marasmius oreades</name>
    <name type="common">fairy-ring Marasmius</name>
    <dbReference type="NCBI Taxonomy" id="181124"/>
    <lineage>
        <taxon>Eukaryota</taxon>
        <taxon>Fungi</taxon>
        <taxon>Dikarya</taxon>
        <taxon>Basidiomycota</taxon>
        <taxon>Agaricomycotina</taxon>
        <taxon>Agaricomycetes</taxon>
        <taxon>Agaricomycetidae</taxon>
        <taxon>Agaricales</taxon>
        <taxon>Marasmiineae</taxon>
        <taxon>Marasmiaceae</taxon>
        <taxon>Marasmius</taxon>
    </lineage>
</organism>
<proteinExistence type="predicted"/>
<accession>A0A9P7V481</accession>
<dbReference type="AlphaFoldDB" id="A0A9P7V481"/>
<dbReference type="KEGG" id="more:E1B28_001742"/>
<dbReference type="RefSeq" id="XP_043016419.1">
    <property type="nucleotide sequence ID" value="XM_043147705.1"/>
</dbReference>
<protein>
    <submittedName>
        <fullName evidence="1">Uncharacterized protein</fullName>
    </submittedName>
</protein>
<evidence type="ECO:0000313" key="2">
    <source>
        <dbReference type="Proteomes" id="UP001049176"/>
    </source>
</evidence>
<gene>
    <name evidence="1" type="ORF">E1B28_001742</name>
</gene>
<reference evidence="1" key="1">
    <citation type="journal article" date="2021" name="Genome Biol. Evol.">
        <title>The assembled and annotated genome of the fairy-ring fungus Marasmius oreades.</title>
        <authorList>
            <person name="Hiltunen M."/>
            <person name="Ament-Velasquez S.L."/>
            <person name="Johannesson H."/>
        </authorList>
    </citation>
    <scope>NUCLEOTIDE SEQUENCE</scope>
    <source>
        <strain evidence="1">03SP1</strain>
    </source>
</reference>
<dbReference type="EMBL" id="CM032181">
    <property type="protein sequence ID" value="KAG7099949.1"/>
    <property type="molecule type" value="Genomic_DNA"/>
</dbReference>
<evidence type="ECO:0000313" key="1">
    <source>
        <dbReference type="EMBL" id="KAG7099949.1"/>
    </source>
</evidence>
<name>A0A9P7V481_9AGAR</name>
<comment type="caution">
    <text evidence="1">The sequence shown here is derived from an EMBL/GenBank/DDBJ whole genome shotgun (WGS) entry which is preliminary data.</text>
</comment>
<sequence length="175" mass="19517">MVPSRDRRKIHTLNDSMRHHPTPTFKFLTSTTYCYYMLELSSHPNSATMADDTIHTPPPRRLLAPFNLLPTKVVERFLAMSLLICSLSASQILFTPATAATSIGVRILLRASYLCVVLALPATKGDPPNELLGMWLHYFGTLLHLILLATGTTPVPTPLSLANHLTSRVDARHWF</sequence>
<keyword evidence="2" id="KW-1185">Reference proteome</keyword>